<evidence type="ECO:0000256" key="1">
    <source>
        <dbReference type="ARBA" id="ARBA00004651"/>
    </source>
</evidence>
<dbReference type="Proteomes" id="UP001473063">
    <property type="component" value="Unassembled WGS sequence"/>
</dbReference>
<dbReference type="InterPro" id="IPR050366">
    <property type="entry name" value="BP-dependent_transpt_permease"/>
</dbReference>
<evidence type="ECO:0000256" key="7">
    <source>
        <dbReference type="RuleBase" id="RU363032"/>
    </source>
</evidence>
<gene>
    <name evidence="9" type="primary">nikC</name>
    <name evidence="9" type="ORF">WMO28_09035</name>
</gene>
<dbReference type="NCBIfam" id="NF045474">
    <property type="entry name" value="Opp2C"/>
    <property type="match status" value="1"/>
</dbReference>
<feature type="transmembrane region" description="Helical" evidence="7">
    <location>
        <begin position="21"/>
        <end position="43"/>
    </location>
</feature>
<dbReference type="PANTHER" id="PTHR43386:SF25">
    <property type="entry name" value="PEPTIDE ABC TRANSPORTER PERMEASE PROTEIN"/>
    <property type="match status" value="1"/>
</dbReference>
<evidence type="ECO:0000256" key="2">
    <source>
        <dbReference type="ARBA" id="ARBA00022448"/>
    </source>
</evidence>
<dbReference type="CDD" id="cd06261">
    <property type="entry name" value="TM_PBP2"/>
    <property type="match status" value="1"/>
</dbReference>
<dbReference type="Pfam" id="PF00528">
    <property type="entry name" value="BPD_transp_1"/>
    <property type="match status" value="1"/>
</dbReference>
<evidence type="ECO:0000256" key="4">
    <source>
        <dbReference type="ARBA" id="ARBA00022692"/>
    </source>
</evidence>
<dbReference type="InterPro" id="IPR053385">
    <property type="entry name" value="ABC_transport_permease"/>
</dbReference>
<keyword evidence="2 7" id="KW-0813">Transport</keyword>
<feature type="transmembrane region" description="Helical" evidence="7">
    <location>
        <begin position="249"/>
        <end position="272"/>
    </location>
</feature>
<keyword evidence="4 7" id="KW-0812">Transmembrane</keyword>
<feature type="transmembrane region" description="Helical" evidence="7">
    <location>
        <begin position="85"/>
        <end position="110"/>
    </location>
</feature>
<keyword evidence="5 7" id="KW-1133">Transmembrane helix</keyword>
<dbReference type="RefSeq" id="WP_349056738.1">
    <property type="nucleotide sequence ID" value="NZ_JBBMEJ010000009.1"/>
</dbReference>
<evidence type="ECO:0000256" key="5">
    <source>
        <dbReference type="ARBA" id="ARBA00022989"/>
    </source>
</evidence>
<dbReference type="SUPFAM" id="SSF161098">
    <property type="entry name" value="MetI-like"/>
    <property type="match status" value="1"/>
</dbReference>
<sequence>MSGEKKITVRKQKIRKNHTRAKLIFFLILTAVLLLIAAFAKYLCPYDPYAQDLTLAQKAPCPEHLLGTDRYGRDMLSRVITGSTVSIYGTLILVAVITVVGTVIGILCGWRGGKIEAVLMRISDLFLAFPGLVFALAVAAVLGGGIQNAIIALAVISWPKFARLARGLTLTQKASPYLMAAKLSGSSTGKLLIKHILPNIAGPILVTAVLDIGTMMMELAGLSFLGLGVKPPMAEWGSMINDGRSMLQIAPWMVLAPGAAIFITVMIFNLLGDTVRDYMDPRERNRGK</sequence>
<dbReference type="InterPro" id="IPR035906">
    <property type="entry name" value="MetI-like_sf"/>
</dbReference>
<feature type="domain" description="ABC transmembrane type-1" evidence="8">
    <location>
        <begin position="87"/>
        <end position="272"/>
    </location>
</feature>
<name>A0ABV1BEP0_9FIRM</name>
<evidence type="ECO:0000256" key="6">
    <source>
        <dbReference type="ARBA" id="ARBA00023136"/>
    </source>
</evidence>
<reference evidence="9 10" key="1">
    <citation type="submission" date="2024-03" db="EMBL/GenBank/DDBJ databases">
        <title>Human intestinal bacterial collection.</title>
        <authorList>
            <person name="Pauvert C."/>
            <person name="Hitch T.C.A."/>
            <person name="Clavel T."/>
        </authorList>
    </citation>
    <scope>NUCLEOTIDE SEQUENCE [LARGE SCALE GENOMIC DNA]</scope>
    <source>
        <strain evidence="9 10">CLA-JM-H16</strain>
    </source>
</reference>
<dbReference type="PROSITE" id="PS50928">
    <property type="entry name" value="ABC_TM1"/>
    <property type="match status" value="1"/>
</dbReference>
<comment type="similarity">
    <text evidence="7">Belongs to the binding-protein-dependent transport system permease family.</text>
</comment>
<dbReference type="Gene3D" id="1.10.3720.10">
    <property type="entry name" value="MetI-like"/>
    <property type="match status" value="1"/>
</dbReference>
<keyword evidence="6 7" id="KW-0472">Membrane</keyword>
<organism evidence="9 10">
    <name type="scientific">Blautia aquisgranensis</name>
    <dbReference type="NCBI Taxonomy" id="3133153"/>
    <lineage>
        <taxon>Bacteria</taxon>
        <taxon>Bacillati</taxon>
        <taxon>Bacillota</taxon>
        <taxon>Clostridia</taxon>
        <taxon>Lachnospirales</taxon>
        <taxon>Lachnospiraceae</taxon>
        <taxon>Blautia</taxon>
    </lineage>
</organism>
<evidence type="ECO:0000313" key="10">
    <source>
        <dbReference type="Proteomes" id="UP001473063"/>
    </source>
</evidence>
<dbReference type="InterPro" id="IPR000515">
    <property type="entry name" value="MetI-like"/>
</dbReference>
<dbReference type="EMBL" id="JBBMEJ010000009">
    <property type="protein sequence ID" value="MEQ2371085.1"/>
    <property type="molecule type" value="Genomic_DNA"/>
</dbReference>
<evidence type="ECO:0000259" key="8">
    <source>
        <dbReference type="PROSITE" id="PS50928"/>
    </source>
</evidence>
<comment type="caution">
    <text evidence="9">The sequence shown here is derived from an EMBL/GenBank/DDBJ whole genome shotgun (WGS) entry which is preliminary data.</text>
</comment>
<comment type="subcellular location">
    <subcellularLocation>
        <location evidence="1 7">Cell membrane</location>
        <topology evidence="1 7">Multi-pass membrane protein</topology>
    </subcellularLocation>
</comment>
<evidence type="ECO:0000313" key="9">
    <source>
        <dbReference type="EMBL" id="MEQ2371085.1"/>
    </source>
</evidence>
<feature type="transmembrane region" description="Helical" evidence="7">
    <location>
        <begin position="131"/>
        <end position="156"/>
    </location>
</feature>
<keyword evidence="3" id="KW-1003">Cell membrane</keyword>
<dbReference type="PANTHER" id="PTHR43386">
    <property type="entry name" value="OLIGOPEPTIDE TRANSPORT SYSTEM PERMEASE PROTEIN APPC"/>
    <property type="match status" value="1"/>
</dbReference>
<evidence type="ECO:0000256" key="3">
    <source>
        <dbReference type="ARBA" id="ARBA00022475"/>
    </source>
</evidence>
<keyword evidence="10" id="KW-1185">Reference proteome</keyword>
<proteinExistence type="inferred from homology"/>
<accession>A0ABV1BEP0</accession>
<protein>
    <submittedName>
        <fullName evidence="9">Nickel transporter permease</fullName>
    </submittedName>
</protein>